<dbReference type="AlphaFoldDB" id="A0A1V4SFG3"/>
<dbReference type="OrthoDB" id="1807862at2"/>
<proteinExistence type="predicted"/>
<keyword evidence="1" id="KW-1133">Transmembrane helix</keyword>
<name>A0A1V4SFG3_RUMHU</name>
<dbReference type="RefSeq" id="WP_080066282.1">
    <property type="nucleotide sequence ID" value="NZ_MZGX01000032.1"/>
</dbReference>
<gene>
    <name evidence="3" type="ORF">CLHUN_38550</name>
</gene>
<comment type="caution">
    <text evidence="3">The sequence shown here is derived from an EMBL/GenBank/DDBJ whole genome shotgun (WGS) entry which is preliminary data.</text>
</comment>
<dbReference type="InterPro" id="IPR058653">
    <property type="entry name" value="NfeD2_TM"/>
</dbReference>
<feature type="domain" description="Membrane protein NfeD2 N-terminal transmembrane" evidence="2">
    <location>
        <begin position="90"/>
        <end position="157"/>
    </location>
</feature>
<dbReference type="Proteomes" id="UP000191554">
    <property type="component" value="Unassembled WGS sequence"/>
</dbReference>
<dbReference type="InterPro" id="IPR012340">
    <property type="entry name" value="NA-bd_OB-fold"/>
</dbReference>
<evidence type="ECO:0000259" key="2">
    <source>
        <dbReference type="Pfam" id="PF25842"/>
    </source>
</evidence>
<evidence type="ECO:0000256" key="1">
    <source>
        <dbReference type="SAM" id="Phobius"/>
    </source>
</evidence>
<evidence type="ECO:0000313" key="4">
    <source>
        <dbReference type="Proteomes" id="UP000191554"/>
    </source>
</evidence>
<dbReference type="Pfam" id="PF25842">
    <property type="entry name" value="NfeD_TM"/>
    <property type="match status" value="1"/>
</dbReference>
<dbReference type="STRING" id="48256.CLHUN_38550"/>
<keyword evidence="1" id="KW-0812">Transmembrane</keyword>
<evidence type="ECO:0000313" key="3">
    <source>
        <dbReference type="EMBL" id="OPX42205.1"/>
    </source>
</evidence>
<feature type="transmembrane region" description="Helical" evidence="1">
    <location>
        <begin position="91"/>
        <end position="115"/>
    </location>
</feature>
<dbReference type="EMBL" id="MZGX01000032">
    <property type="protein sequence ID" value="OPX42205.1"/>
    <property type="molecule type" value="Genomic_DNA"/>
</dbReference>
<sequence length="233" mass="24787">MYSFYLVVFFTGVLYTLVSLIISGISGGFHSGTDTGGADGHFAQHGHDSGHVHAGLDNADAVHPGHVHVGHPGGDVQGNHTQQGDSGGHGIFSWLTILINPLVAVSFLTVFGGLGIMGTKITAWDSIIVFFGALAAGIAVAALLYNFVAKPIYRSENSSDVSREKLVGTPAEVTTDILENGYGTIKYTVNSIRYTAPAKHIDERAVKQGQKVVICRIENNTFYVSELSEILNT</sequence>
<protein>
    <recommendedName>
        <fullName evidence="2">Membrane protein NfeD2 N-terminal transmembrane domain-containing protein</fullName>
    </recommendedName>
</protein>
<dbReference type="Gene3D" id="2.40.50.140">
    <property type="entry name" value="Nucleic acid-binding proteins"/>
    <property type="match status" value="1"/>
</dbReference>
<feature type="transmembrane region" description="Helical" evidence="1">
    <location>
        <begin position="127"/>
        <end position="148"/>
    </location>
</feature>
<keyword evidence="1" id="KW-0472">Membrane</keyword>
<accession>A0A1V4SFG3</accession>
<organism evidence="3 4">
    <name type="scientific">Ruminiclostridium hungatei</name>
    <name type="common">Clostridium hungatei</name>
    <dbReference type="NCBI Taxonomy" id="48256"/>
    <lineage>
        <taxon>Bacteria</taxon>
        <taxon>Bacillati</taxon>
        <taxon>Bacillota</taxon>
        <taxon>Clostridia</taxon>
        <taxon>Eubacteriales</taxon>
        <taxon>Oscillospiraceae</taxon>
        <taxon>Ruminiclostridium</taxon>
    </lineage>
</organism>
<keyword evidence="4" id="KW-1185">Reference proteome</keyword>
<reference evidence="3 4" key="1">
    <citation type="submission" date="2017-03" db="EMBL/GenBank/DDBJ databases">
        <title>Genome sequence of Clostridium hungatei DSM 14427.</title>
        <authorList>
            <person name="Poehlein A."/>
            <person name="Daniel R."/>
        </authorList>
    </citation>
    <scope>NUCLEOTIDE SEQUENCE [LARGE SCALE GENOMIC DNA]</scope>
    <source>
        <strain evidence="3 4">DSM 14427</strain>
    </source>
</reference>
<feature type="transmembrane region" description="Helical" evidence="1">
    <location>
        <begin position="6"/>
        <end position="25"/>
    </location>
</feature>